<keyword evidence="3" id="KW-1185">Reference proteome</keyword>
<dbReference type="Gene3D" id="3.90.79.10">
    <property type="entry name" value="Nucleoside Triphosphate Pyrophosphohydrolase"/>
    <property type="match status" value="1"/>
</dbReference>
<comment type="caution">
    <text evidence="2">The sequence shown here is derived from an EMBL/GenBank/DDBJ whole genome shotgun (WGS) entry which is preliminary data.</text>
</comment>
<evidence type="ECO:0000313" key="3">
    <source>
        <dbReference type="Proteomes" id="UP000287247"/>
    </source>
</evidence>
<protein>
    <submittedName>
        <fullName evidence="2">NUDIX hydrolase</fullName>
    </submittedName>
</protein>
<name>A0A401IKG0_APHSA</name>
<dbReference type="SUPFAM" id="SSF55811">
    <property type="entry name" value="Nudix"/>
    <property type="match status" value="1"/>
</dbReference>
<evidence type="ECO:0000259" key="1">
    <source>
        <dbReference type="PROSITE" id="PS51462"/>
    </source>
</evidence>
<proteinExistence type="predicted"/>
<dbReference type="PROSITE" id="PS51462">
    <property type="entry name" value="NUDIX"/>
    <property type="match status" value="1"/>
</dbReference>
<dbReference type="Pfam" id="PF00293">
    <property type="entry name" value="NUDIX"/>
    <property type="match status" value="1"/>
</dbReference>
<reference evidence="3" key="1">
    <citation type="submission" date="2017-05" db="EMBL/GenBank/DDBJ databases">
        <title>Physiological properties and genetic analysis related to exopolysaccharide production of fresh-water unicellular cyanobacterium Aphanothece sacrum, Suizenji Nori, that has been cultured as a food source in Japan.</title>
        <authorList>
            <person name="Kanesaki Y."/>
            <person name="Yoshikawa S."/>
            <person name="Ohki K."/>
        </authorList>
    </citation>
    <scope>NUCLEOTIDE SEQUENCE [LARGE SCALE GENOMIC DNA]</scope>
    <source>
        <strain evidence="3">FPU1</strain>
    </source>
</reference>
<evidence type="ECO:0000313" key="2">
    <source>
        <dbReference type="EMBL" id="GBF81660.1"/>
    </source>
</evidence>
<feature type="domain" description="Nudix hydrolase" evidence="1">
    <location>
        <begin position="1"/>
        <end position="120"/>
    </location>
</feature>
<dbReference type="AlphaFoldDB" id="A0A401IKG0"/>
<dbReference type="Proteomes" id="UP000287247">
    <property type="component" value="Unassembled WGS sequence"/>
</dbReference>
<dbReference type="InterPro" id="IPR015797">
    <property type="entry name" value="NUDIX_hydrolase-like_dom_sf"/>
</dbReference>
<sequence length="135" mass="15407">MAILYQDNQCLLQLRDDLPTILYPGHWGLFGGHLEPGESPEAGLKREILEEISYVIDVATEFRCYADDRAVRYIYHAPLTIGLEELDLQEGADLALASLETIQQGQCYSTKIEQVRPLGDIHQRILLDFFESRLK</sequence>
<gene>
    <name evidence="2" type="ORF">AsFPU1_3078</name>
</gene>
<accession>A0A401IKG0</accession>
<dbReference type="GO" id="GO:0016787">
    <property type="term" value="F:hydrolase activity"/>
    <property type="evidence" value="ECO:0007669"/>
    <property type="project" value="UniProtKB-KW"/>
</dbReference>
<organism evidence="2 3">
    <name type="scientific">Aphanothece sacrum FPU1</name>
    <dbReference type="NCBI Taxonomy" id="1920663"/>
    <lineage>
        <taxon>Bacteria</taxon>
        <taxon>Bacillati</taxon>
        <taxon>Cyanobacteriota</taxon>
        <taxon>Cyanophyceae</taxon>
        <taxon>Oscillatoriophycideae</taxon>
        <taxon>Chroococcales</taxon>
        <taxon>Aphanothecaceae</taxon>
        <taxon>Aphanothece</taxon>
    </lineage>
</organism>
<dbReference type="CDD" id="cd18882">
    <property type="entry name" value="NUDIX_Hydrolase"/>
    <property type="match status" value="1"/>
</dbReference>
<keyword evidence="2" id="KW-0378">Hydrolase</keyword>
<dbReference type="EMBL" id="BDQK01000013">
    <property type="protein sequence ID" value="GBF81660.1"/>
    <property type="molecule type" value="Genomic_DNA"/>
</dbReference>
<dbReference type="InterPro" id="IPR000086">
    <property type="entry name" value="NUDIX_hydrolase_dom"/>
</dbReference>